<keyword evidence="3" id="KW-0731">Sigma factor</keyword>
<dbReference type="RefSeq" id="WP_128566109.1">
    <property type="nucleotide sequence ID" value="NZ_BPQH01000022.1"/>
</dbReference>
<dbReference type="Proteomes" id="UP001055167">
    <property type="component" value="Unassembled WGS sequence"/>
</dbReference>
<proteinExistence type="inferred from homology"/>
<evidence type="ECO:0000256" key="3">
    <source>
        <dbReference type="ARBA" id="ARBA00023082"/>
    </source>
</evidence>
<keyword evidence="2" id="KW-0805">Transcription regulation</keyword>
<evidence type="ECO:0000313" key="7">
    <source>
        <dbReference type="EMBL" id="GJD52787.1"/>
    </source>
</evidence>
<evidence type="ECO:0000256" key="4">
    <source>
        <dbReference type="ARBA" id="ARBA00023163"/>
    </source>
</evidence>
<accession>A0ABQ4R5R3</accession>
<gene>
    <name evidence="7" type="ORF">OPKNFCMD_5554</name>
</gene>
<dbReference type="Pfam" id="PF04542">
    <property type="entry name" value="Sigma70_r2"/>
    <property type="match status" value="1"/>
</dbReference>
<keyword evidence="8" id="KW-1185">Reference proteome</keyword>
<comment type="caution">
    <text evidence="7">The sequence shown here is derived from an EMBL/GenBank/DDBJ whole genome shotgun (WGS) entry which is preliminary data.</text>
</comment>
<organism evidence="7 8">
    <name type="scientific">Methylobacterium crusticola</name>
    <dbReference type="NCBI Taxonomy" id="1697972"/>
    <lineage>
        <taxon>Bacteria</taxon>
        <taxon>Pseudomonadati</taxon>
        <taxon>Pseudomonadota</taxon>
        <taxon>Alphaproteobacteria</taxon>
        <taxon>Hyphomicrobiales</taxon>
        <taxon>Methylobacteriaceae</taxon>
        <taxon>Methylobacterium</taxon>
    </lineage>
</organism>
<dbReference type="InterPro" id="IPR013325">
    <property type="entry name" value="RNA_pol_sigma_r2"/>
</dbReference>
<dbReference type="SUPFAM" id="SSF88659">
    <property type="entry name" value="Sigma3 and sigma4 domains of RNA polymerase sigma factors"/>
    <property type="match status" value="1"/>
</dbReference>
<dbReference type="InterPro" id="IPR013324">
    <property type="entry name" value="RNA_pol_sigma_r3/r4-like"/>
</dbReference>
<dbReference type="PANTHER" id="PTHR43133">
    <property type="entry name" value="RNA POLYMERASE ECF-TYPE SIGMA FACTO"/>
    <property type="match status" value="1"/>
</dbReference>
<evidence type="ECO:0000259" key="5">
    <source>
        <dbReference type="Pfam" id="PF04542"/>
    </source>
</evidence>
<dbReference type="Gene3D" id="1.10.10.10">
    <property type="entry name" value="Winged helix-like DNA-binding domain superfamily/Winged helix DNA-binding domain"/>
    <property type="match status" value="1"/>
</dbReference>
<dbReference type="EMBL" id="BPQH01000022">
    <property type="protein sequence ID" value="GJD52787.1"/>
    <property type="molecule type" value="Genomic_DNA"/>
</dbReference>
<dbReference type="InterPro" id="IPR036388">
    <property type="entry name" value="WH-like_DNA-bd_sf"/>
</dbReference>
<name>A0ABQ4R5R3_9HYPH</name>
<comment type="similarity">
    <text evidence="1">Belongs to the sigma-70 factor family. ECF subfamily.</text>
</comment>
<dbReference type="NCBIfam" id="TIGR02937">
    <property type="entry name" value="sigma70-ECF"/>
    <property type="match status" value="1"/>
</dbReference>
<protein>
    <recommendedName>
        <fullName evidence="9">Sigma-70 family RNA polymerase sigma factor</fullName>
    </recommendedName>
</protein>
<dbReference type="InterPro" id="IPR014284">
    <property type="entry name" value="RNA_pol_sigma-70_dom"/>
</dbReference>
<dbReference type="Pfam" id="PF08281">
    <property type="entry name" value="Sigma70_r4_2"/>
    <property type="match status" value="1"/>
</dbReference>
<evidence type="ECO:0000256" key="2">
    <source>
        <dbReference type="ARBA" id="ARBA00023015"/>
    </source>
</evidence>
<dbReference type="SUPFAM" id="SSF88946">
    <property type="entry name" value="Sigma2 domain of RNA polymerase sigma factors"/>
    <property type="match status" value="1"/>
</dbReference>
<dbReference type="Gene3D" id="1.10.1740.10">
    <property type="match status" value="1"/>
</dbReference>
<dbReference type="PANTHER" id="PTHR43133:SF25">
    <property type="entry name" value="RNA POLYMERASE SIGMA FACTOR RFAY-RELATED"/>
    <property type="match status" value="1"/>
</dbReference>
<evidence type="ECO:0000313" key="8">
    <source>
        <dbReference type="Proteomes" id="UP001055167"/>
    </source>
</evidence>
<evidence type="ECO:0000259" key="6">
    <source>
        <dbReference type="Pfam" id="PF08281"/>
    </source>
</evidence>
<feature type="domain" description="RNA polymerase sigma-70 region 2" evidence="5">
    <location>
        <begin position="12"/>
        <end position="75"/>
    </location>
</feature>
<reference evidence="7" key="1">
    <citation type="journal article" date="2021" name="Front. Microbiol.">
        <title>Comprehensive Comparative Genomics and Phenotyping of Methylobacterium Species.</title>
        <authorList>
            <person name="Alessa O."/>
            <person name="Ogura Y."/>
            <person name="Fujitani Y."/>
            <person name="Takami H."/>
            <person name="Hayashi T."/>
            <person name="Sahin N."/>
            <person name="Tani A."/>
        </authorList>
    </citation>
    <scope>NUCLEOTIDE SEQUENCE</scope>
    <source>
        <strain evidence="7">KCTC 52305</strain>
    </source>
</reference>
<reference evidence="7" key="2">
    <citation type="submission" date="2021-08" db="EMBL/GenBank/DDBJ databases">
        <authorList>
            <person name="Tani A."/>
            <person name="Ola A."/>
            <person name="Ogura Y."/>
            <person name="Katsura K."/>
            <person name="Hayashi T."/>
        </authorList>
    </citation>
    <scope>NUCLEOTIDE SEQUENCE</scope>
    <source>
        <strain evidence="7">KCTC 52305</strain>
    </source>
</reference>
<dbReference type="InterPro" id="IPR039425">
    <property type="entry name" value="RNA_pol_sigma-70-like"/>
</dbReference>
<sequence>MADAAARFNDTVMPHLDAAYTFARYLARDRDCAEDIVHDAVLRALRSFEDYRGGDARAWLLAIVRNCFLTWAAARSKAGGAPAVRADGGTDEPAGDPWDREAVTPEAALLRRDEAAAVRTLIETLPEPFREALVLREMEDLSYRQIAEITGVPIGTVMSRLARARTMFGASWQRLLGTDAPGSGPGREHAFR</sequence>
<dbReference type="CDD" id="cd06171">
    <property type="entry name" value="Sigma70_r4"/>
    <property type="match status" value="1"/>
</dbReference>
<evidence type="ECO:0000256" key="1">
    <source>
        <dbReference type="ARBA" id="ARBA00010641"/>
    </source>
</evidence>
<keyword evidence="4" id="KW-0804">Transcription</keyword>
<feature type="domain" description="RNA polymerase sigma factor 70 region 4 type 2" evidence="6">
    <location>
        <begin position="117"/>
        <end position="166"/>
    </location>
</feature>
<dbReference type="InterPro" id="IPR013249">
    <property type="entry name" value="RNA_pol_sigma70_r4_t2"/>
</dbReference>
<evidence type="ECO:0008006" key="9">
    <source>
        <dbReference type="Google" id="ProtNLM"/>
    </source>
</evidence>
<dbReference type="InterPro" id="IPR007627">
    <property type="entry name" value="RNA_pol_sigma70_r2"/>
</dbReference>